<name>W9QWF0_9ROSA</name>
<gene>
    <name evidence="7" type="ORF">L484_008262</name>
</gene>
<evidence type="ECO:0000256" key="3">
    <source>
        <dbReference type="ARBA" id="ARBA00023013"/>
    </source>
</evidence>
<dbReference type="GO" id="GO:0005654">
    <property type="term" value="C:nucleoplasm"/>
    <property type="evidence" value="ECO:0007669"/>
    <property type="project" value="UniProtKB-SubCell"/>
</dbReference>
<organism evidence="7 8">
    <name type="scientific">Morus notabilis</name>
    <dbReference type="NCBI Taxonomy" id="981085"/>
    <lineage>
        <taxon>Eukaryota</taxon>
        <taxon>Viridiplantae</taxon>
        <taxon>Streptophyta</taxon>
        <taxon>Embryophyta</taxon>
        <taxon>Tracheophyta</taxon>
        <taxon>Spermatophyta</taxon>
        <taxon>Magnoliopsida</taxon>
        <taxon>eudicotyledons</taxon>
        <taxon>Gunneridae</taxon>
        <taxon>Pentapetalae</taxon>
        <taxon>rosids</taxon>
        <taxon>fabids</taxon>
        <taxon>Rosales</taxon>
        <taxon>Moraceae</taxon>
        <taxon>Moreae</taxon>
        <taxon>Morus</taxon>
    </lineage>
</organism>
<dbReference type="Proteomes" id="UP000030645">
    <property type="component" value="Unassembled WGS sequence"/>
</dbReference>
<comment type="subcellular location">
    <subcellularLocation>
        <location evidence="1">Nucleus</location>
        <location evidence="1">Nucleoplasm</location>
    </subcellularLocation>
</comment>
<dbReference type="KEGG" id="mnt:21391633"/>
<dbReference type="PANTHER" id="PTHR46776">
    <property type="entry name" value="CYCLIN-DEPENDENT KINASE INHIBITOR 4-RELATED"/>
    <property type="match status" value="1"/>
</dbReference>
<feature type="region of interest" description="Disordered" evidence="5">
    <location>
        <begin position="172"/>
        <end position="209"/>
    </location>
</feature>
<dbReference type="InterPro" id="IPR044898">
    <property type="entry name" value="CDI_dom_sf"/>
</dbReference>
<dbReference type="AlphaFoldDB" id="W9QWF0"/>
<evidence type="ECO:0000256" key="2">
    <source>
        <dbReference type="ARBA" id="ARBA00010274"/>
    </source>
</evidence>
<dbReference type="GO" id="GO:0051726">
    <property type="term" value="P:regulation of cell cycle"/>
    <property type="evidence" value="ECO:0007669"/>
    <property type="project" value="InterPro"/>
</dbReference>
<protein>
    <submittedName>
        <fullName evidence="7">Cyclin-dependent kinase inhibitor 7</fullName>
    </submittedName>
</protein>
<reference evidence="8" key="1">
    <citation type="submission" date="2013-01" db="EMBL/GenBank/DDBJ databases">
        <title>Draft Genome Sequence of a Mulberry Tree, Morus notabilis C.K. Schneid.</title>
        <authorList>
            <person name="He N."/>
            <person name="Zhao S."/>
        </authorList>
    </citation>
    <scope>NUCLEOTIDE SEQUENCE</scope>
</reference>
<evidence type="ECO:0000256" key="5">
    <source>
        <dbReference type="SAM" id="MobiDB-lite"/>
    </source>
</evidence>
<proteinExistence type="inferred from homology"/>
<dbReference type="InterPro" id="IPR044275">
    <property type="entry name" value="KRP"/>
</dbReference>
<evidence type="ECO:0000259" key="6">
    <source>
        <dbReference type="Pfam" id="PF02234"/>
    </source>
</evidence>
<feature type="compositionally biased region" description="Polar residues" evidence="5">
    <location>
        <begin position="104"/>
        <end position="123"/>
    </location>
</feature>
<keyword evidence="4" id="KW-0131">Cell cycle</keyword>
<dbReference type="GO" id="GO:0004861">
    <property type="term" value="F:cyclin-dependent protein serine/threonine kinase inhibitor activity"/>
    <property type="evidence" value="ECO:0007669"/>
    <property type="project" value="InterPro"/>
</dbReference>
<dbReference type="eggNOG" id="ENOG502RZHP">
    <property type="taxonomic scope" value="Eukaryota"/>
</dbReference>
<feature type="compositionally biased region" description="Basic and acidic residues" evidence="5">
    <location>
        <begin position="125"/>
        <end position="135"/>
    </location>
</feature>
<dbReference type="EMBL" id="KE344274">
    <property type="protein sequence ID" value="EXB55911.1"/>
    <property type="molecule type" value="Genomic_DNA"/>
</dbReference>
<keyword evidence="8" id="KW-1185">Reference proteome</keyword>
<comment type="similarity">
    <text evidence="2">Belongs to the CDI family. ICK/KRP subfamily.</text>
</comment>
<evidence type="ECO:0000313" key="8">
    <source>
        <dbReference type="Proteomes" id="UP000030645"/>
    </source>
</evidence>
<dbReference type="PIRSF" id="PIRSF017811">
    <property type="entry name" value="CDK_inhib_pln"/>
    <property type="match status" value="1"/>
</dbReference>
<dbReference type="Gene3D" id="4.10.365.10">
    <property type="entry name" value="p27"/>
    <property type="match status" value="1"/>
</dbReference>
<evidence type="ECO:0000256" key="4">
    <source>
        <dbReference type="ARBA" id="ARBA00023306"/>
    </source>
</evidence>
<keyword evidence="3" id="KW-0649">Protein kinase inhibitor</keyword>
<evidence type="ECO:0000313" key="7">
    <source>
        <dbReference type="EMBL" id="EXB55911.1"/>
    </source>
</evidence>
<sequence>MVRKCTGRGIAEIAVMEVAHQVGVRTRSRAALAMAASSVTAKRRKVTGATTGELVKLSTSYVELRSRNRVVIASENLVIPATAESTIGVRSTTETTEEAERCGSPSSSNRDVQASCCSSNGSSEIADHHDDDNDDQERIEFVDLEDDDDKDESTEVETSTYNFCREIRREMTPSSKLREESDDVESAAKPTVVDSHSRSAVAEKMPSESELEEFFAAAEKDIQKRFAEKYNYDIVKDTPLEGRYEWLRLKP</sequence>
<dbReference type="OrthoDB" id="6373236at2759"/>
<accession>W9QWF0</accession>
<dbReference type="Pfam" id="PF02234">
    <property type="entry name" value="CDI"/>
    <property type="match status" value="1"/>
</dbReference>
<feature type="domain" description="Cyclin-dependent kinase inhibitor" evidence="6">
    <location>
        <begin position="204"/>
        <end position="248"/>
    </location>
</feature>
<feature type="region of interest" description="Disordered" evidence="5">
    <location>
        <begin position="87"/>
        <end position="135"/>
    </location>
</feature>
<dbReference type="InterPro" id="IPR003175">
    <property type="entry name" value="CDI_dom"/>
</dbReference>
<dbReference type="STRING" id="981085.W9QWF0"/>
<evidence type="ECO:0000256" key="1">
    <source>
        <dbReference type="ARBA" id="ARBA00004642"/>
    </source>
</evidence>